<dbReference type="EMBL" id="CAEZXJ010000003">
    <property type="protein sequence ID" value="CAB4678051.1"/>
    <property type="molecule type" value="Genomic_DNA"/>
</dbReference>
<organism evidence="2">
    <name type="scientific">freshwater metagenome</name>
    <dbReference type="NCBI Taxonomy" id="449393"/>
    <lineage>
        <taxon>unclassified sequences</taxon>
        <taxon>metagenomes</taxon>
        <taxon>ecological metagenomes</taxon>
    </lineage>
</organism>
<protein>
    <submittedName>
        <fullName evidence="2">Unannotated protein</fullName>
    </submittedName>
</protein>
<gene>
    <name evidence="2" type="ORF">UFOPK2372_00046</name>
</gene>
<name>A0A6J6MUJ0_9ZZZZ</name>
<feature type="region of interest" description="Disordered" evidence="1">
    <location>
        <begin position="1"/>
        <end position="30"/>
    </location>
</feature>
<sequence length="77" mass="8498">MALESTGNERGTPRLFELIENSPKTGDSPTIWAWPQITEFLKVASQPVQGPWPAHQEARPNPDADSMPVAVKDNKSK</sequence>
<evidence type="ECO:0000313" key="2">
    <source>
        <dbReference type="EMBL" id="CAB4678051.1"/>
    </source>
</evidence>
<proteinExistence type="predicted"/>
<reference evidence="2" key="1">
    <citation type="submission" date="2020-05" db="EMBL/GenBank/DDBJ databases">
        <authorList>
            <person name="Chiriac C."/>
            <person name="Salcher M."/>
            <person name="Ghai R."/>
            <person name="Kavagutti S V."/>
        </authorList>
    </citation>
    <scope>NUCLEOTIDE SEQUENCE</scope>
</reference>
<accession>A0A6J6MUJ0</accession>
<evidence type="ECO:0000256" key="1">
    <source>
        <dbReference type="SAM" id="MobiDB-lite"/>
    </source>
</evidence>
<feature type="region of interest" description="Disordered" evidence="1">
    <location>
        <begin position="46"/>
        <end position="77"/>
    </location>
</feature>
<dbReference type="AlphaFoldDB" id="A0A6J6MUJ0"/>